<dbReference type="RefSeq" id="XP_051440770.1">
    <property type="nucleotide sequence ID" value="XM_051592105.1"/>
</dbReference>
<evidence type="ECO:0000313" key="2">
    <source>
        <dbReference type="EMBL" id="KAI8575766.1"/>
    </source>
</evidence>
<sequence>MILCEADNSTSTESTMQNEETMMEKPSQPMDIEEEGGNDDDVPVPLRTLMDNDMVGPDHTLSTESASPIAIDETRQKGTNHER</sequence>
<feature type="compositionally biased region" description="Acidic residues" evidence="1">
    <location>
        <begin position="31"/>
        <end position="42"/>
    </location>
</feature>
<feature type="compositionally biased region" description="Basic and acidic residues" evidence="1">
    <location>
        <begin position="72"/>
        <end position="83"/>
    </location>
</feature>
<gene>
    <name evidence="2" type="ORF">K450DRAFT_260106</name>
</gene>
<name>A0AAD5E1J3_UMBRA</name>
<dbReference type="GeneID" id="75917448"/>
<feature type="region of interest" description="Disordered" evidence="1">
    <location>
        <begin position="1"/>
        <end position="83"/>
    </location>
</feature>
<dbReference type="EMBL" id="MU620970">
    <property type="protein sequence ID" value="KAI8575766.1"/>
    <property type="molecule type" value="Genomic_DNA"/>
</dbReference>
<keyword evidence="3" id="KW-1185">Reference proteome</keyword>
<protein>
    <submittedName>
        <fullName evidence="2">Uncharacterized protein</fullName>
    </submittedName>
</protein>
<organism evidence="2 3">
    <name type="scientific">Umbelopsis ramanniana AG</name>
    <dbReference type="NCBI Taxonomy" id="1314678"/>
    <lineage>
        <taxon>Eukaryota</taxon>
        <taxon>Fungi</taxon>
        <taxon>Fungi incertae sedis</taxon>
        <taxon>Mucoromycota</taxon>
        <taxon>Mucoromycotina</taxon>
        <taxon>Umbelopsidomycetes</taxon>
        <taxon>Umbelopsidales</taxon>
        <taxon>Umbelopsidaceae</taxon>
        <taxon>Umbelopsis</taxon>
    </lineage>
</organism>
<reference evidence="2" key="1">
    <citation type="submission" date="2021-06" db="EMBL/GenBank/DDBJ databases">
        <authorList>
            <consortium name="DOE Joint Genome Institute"/>
            <person name="Mondo S.J."/>
            <person name="Amses K.R."/>
            <person name="Simmons D.R."/>
            <person name="Longcore J.E."/>
            <person name="Seto K."/>
            <person name="Alves G.H."/>
            <person name="Bonds A.E."/>
            <person name="Quandt C.A."/>
            <person name="Davis W.J."/>
            <person name="Chang Y."/>
            <person name="Letcher P.M."/>
            <person name="Powell M.J."/>
            <person name="Kuo A."/>
            <person name="Labutti K."/>
            <person name="Pangilinan J."/>
            <person name="Andreopoulos W."/>
            <person name="Tritt A."/>
            <person name="Riley R."/>
            <person name="Hundley H."/>
            <person name="Johnson J."/>
            <person name="Lipzen A."/>
            <person name="Barry K."/>
            <person name="Berbee M.L."/>
            <person name="Buchler N.E."/>
            <person name="Grigoriev I.V."/>
            <person name="Spatafora J.W."/>
            <person name="Stajich J.E."/>
            <person name="James T.Y."/>
        </authorList>
    </citation>
    <scope>NUCLEOTIDE SEQUENCE</scope>
    <source>
        <strain evidence="2">AG</strain>
    </source>
</reference>
<accession>A0AAD5E1J3</accession>
<dbReference type="Proteomes" id="UP001206595">
    <property type="component" value="Unassembled WGS sequence"/>
</dbReference>
<evidence type="ECO:0000313" key="3">
    <source>
        <dbReference type="Proteomes" id="UP001206595"/>
    </source>
</evidence>
<feature type="compositionally biased region" description="Polar residues" evidence="1">
    <location>
        <begin position="7"/>
        <end position="20"/>
    </location>
</feature>
<evidence type="ECO:0000256" key="1">
    <source>
        <dbReference type="SAM" id="MobiDB-lite"/>
    </source>
</evidence>
<proteinExistence type="predicted"/>
<dbReference type="AlphaFoldDB" id="A0AAD5E1J3"/>
<reference evidence="2" key="2">
    <citation type="journal article" date="2022" name="Proc. Natl. Acad. Sci. U.S.A.">
        <title>Diploid-dominant life cycles characterize the early evolution of Fungi.</title>
        <authorList>
            <person name="Amses K.R."/>
            <person name="Simmons D.R."/>
            <person name="Longcore J.E."/>
            <person name="Mondo S.J."/>
            <person name="Seto K."/>
            <person name="Jeronimo G.H."/>
            <person name="Bonds A.E."/>
            <person name="Quandt C.A."/>
            <person name="Davis W.J."/>
            <person name="Chang Y."/>
            <person name="Federici B.A."/>
            <person name="Kuo A."/>
            <person name="LaButti K."/>
            <person name="Pangilinan J."/>
            <person name="Andreopoulos W."/>
            <person name="Tritt A."/>
            <person name="Riley R."/>
            <person name="Hundley H."/>
            <person name="Johnson J."/>
            <person name="Lipzen A."/>
            <person name="Barry K."/>
            <person name="Lang B.F."/>
            <person name="Cuomo C.A."/>
            <person name="Buchler N.E."/>
            <person name="Grigoriev I.V."/>
            <person name="Spatafora J.W."/>
            <person name="Stajich J.E."/>
            <person name="James T.Y."/>
        </authorList>
    </citation>
    <scope>NUCLEOTIDE SEQUENCE</scope>
    <source>
        <strain evidence="2">AG</strain>
    </source>
</reference>
<comment type="caution">
    <text evidence="2">The sequence shown here is derived from an EMBL/GenBank/DDBJ whole genome shotgun (WGS) entry which is preliminary data.</text>
</comment>